<dbReference type="Pfam" id="PF24492">
    <property type="entry name" value="HEAT_ECM29"/>
    <property type="match status" value="1"/>
</dbReference>
<dbReference type="Gene3D" id="1.25.10.10">
    <property type="entry name" value="Leucine-rich Repeat Variant"/>
    <property type="match status" value="2"/>
</dbReference>
<evidence type="ECO:0000313" key="4">
    <source>
        <dbReference type="EMBL" id="ODV60780.1"/>
    </source>
</evidence>
<dbReference type="GO" id="GO:0060090">
    <property type="term" value="F:molecular adaptor activity"/>
    <property type="evidence" value="ECO:0007669"/>
    <property type="project" value="EnsemblFungi"/>
</dbReference>
<dbReference type="RefSeq" id="XP_020047087.1">
    <property type="nucleotide sequence ID" value="XM_020193357.1"/>
</dbReference>
<dbReference type="Pfam" id="PF23731">
    <property type="entry name" value="ARM_ECM29_C"/>
    <property type="match status" value="1"/>
</dbReference>
<dbReference type="EMBL" id="KV454481">
    <property type="protein sequence ID" value="ODV60780.1"/>
    <property type="molecule type" value="Genomic_DNA"/>
</dbReference>
<dbReference type="InParanoid" id="A0A1D2VGV7"/>
<name>A0A1D2VGV7_9ASCO</name>
<organism evidence="4 5">
    <name type="scientific">Ascoidea rubescens DSM 1968</name>
    <dbReference type="NCBI Taxonomy" id="1344418"/>
    <lineage>
        <taxon>Eukaryota</taxon>
        <taxon>Fungi</taxon>
        <taxon>Dikarya</taxon>
        <taxon>Ascomycota</taxon>
        <taxon>Saccharomycotina</taxon>
        <taxon>Saccharomycetes</taxon>
        <taxon>Ascoideaceae</taxon>
        <taxon>Ascoidea</taxon>
    </lineage>
</organism>
<gene>
    <name evidence="4" type="ORF">ASCRUDRAFT_76145</name>
</gene>
<dbReference type="InterPro" id="IPR055443">
    <property type="entry name" value="HEAT_ECM29"/>
</dbReference>
<evidence type="ECO:0000313" key="5">
    <source>
        <dbReference type="Proteomes" id="UP000095038"/>
    </source>
</evidence>
<reference evidence="5" key="1">
    <citation type="submission" date="2016-05" db="EMBL/GenBank/DDBJ databases">
        <title>Comparative genomics of biotechnologically important yeasts.</title>
        <authorList>
            <consortium name="DOE Joint Genome Institute"/>
            <person name="Riley R."/>
            <person name="Haridas S."/>
            <person name="Wolfe K.H."/>
            <person name="Lopes M.R."/>
            <person name="Hittinger C.T."/>
            <person name="Goker M."/>
            <person name="Salamov A."/>
            <person name="Wisecaver J."/>
            <person name="Long T.M."/>
            <person name="Aerts A.L."/>
            <person name="Barry K."/>
            <person name="Choi C."/>
            <person name="Clum A."/>
            <person name="Coughlan A.Y."/>
            <person name="Deshpande S."/>
            <person name="Douglass A.P."/>
            <person name="Hanson S.J."/>
            <person name="Klenk H.-P."/>
            <person name="Labutti K."/>
            <person name="Lapidus A."/>
            <person name="Lindquist E."/>
            <person name="Lipzen A."/>
            <person name="Meier-Kolthoff J.P."/>
            <person name="Ohm R.A."/>
            <person name="Otillar R.P."/>
            <person name="Pangilinan J."/>
            <person name="Peng Y."/>
            <person name="Rokas A."/>
            <person name="Rosa C.A."/>
            <person name="Scheuner C."/>
            <person name="Sibirny A.A."/>
            <person name="Slot J.C."/>
            <person name="Stielow J.B."/>
            <person name="Sun H."/>
            <person name="Kurtzman C.P."/>
            <person name="Blackwell M."/>
            <person name="Grigoriev I.V."/>
            <person name="Jeffries T.W."/>
        </authorList>
    </citation>
    <scope>NUCLEOTIDE SEQUENCE [LARGE SCALE GENOMIC DNA]</scope>
    <source>
        <strain evidence="5">DSM 1968</strain>
    </source>
</reference>
<dbReference type="SUPFAM" id="SSF48371">
    <property type="entry name" value="ARM repeat"/>
    <property type="match status" value="1"/>
</dbReference>
<keyword evidence="5" id="KW-1185">Reference proteome</keyword>
<dbReference type="STRING" id="1344418.A0A1D2VGV7"/>
<dbReference type="GO" id="GO:0005634">
    <property type="term" value="C:nucleus"/>
    <property type="evidence" value="ECO:0007669"/>
    <property type="project" value="EnsemblFungi"/>
</dbReference>
<evidence type="ECO:0000256" key="2">
    <source>
        <dbReference type="SAM" id="MobiDB-lite"/>
    </source>
</evidence>
<dbReference type="GO" id="GO:0042030">
    <property type="term" value="F:ATPase inhibitor activity"/>
    <property type="evidence" value="ECO:0007669"/>
    <property type="project" value="EnsemblFungi"/>
</dbReference>
<evidence type="ECO:0000259" key="3">
    <source>
        <dbReference type="Pfam" id="PF24492"/>
    </source>
</evidence>
<dbReference type="GO" id="GO:0036503">
    <property type="term" value="P:ERAD pathway"/>
    <property type="evidence" value="ECO:0007669"/>
    <property type="project" value="TreeGrafter"/>
</dbReference>
<dbReference type="OrthoDB" id="16066at2759"/>
<feature type="domain" description="Proteasome adapter and scaffold protein ECM29 HEAT-repeat" evidence="3">
    <location>
        <begin position="990"/>
        <end position="1151"/>
    </location>
</feature>
<protein>
    <submittedName>
        <fullName evidence="4">ARM repeat-containing protein</fullName>
    </submittedName>
</protein>
<dbReference type="FunCoup" id="A0A1D2VGV7">
    <property type="interactions" value="1018"/>
</dbReference>
<keyword evidence="1" id="KW-0677">Repeat</keyword>
<dbReference type="Proteomes" id="UP000095038">
    <property type="component" value="Unassembled WGS sequence"/>
</dbReference>
<dbReference type="GO" id="GO:0000502">
    <property type="term" value="C:proteasome complex"/>
    <property type="evidence" value="ECO:0007669"/>
    <property type="project" value="EnsemblFungi"/>
</dbReference>
<evidence type="ECO:0000256" key="1">
    <source>
        <dbReference type="ARBA" id="ARBA00022737"/>
    </source>
</evidence>
<dbReference type="InterPro" id="IPR016024">
    <property type="entry name" value="ARM-type_fold"/>
</dbReference>
<dbReference type="GO" id="GO:0005737">
    <property type="term" value="C:cytoplasm"/>
    <property type="evidence" value="ECO:0007669"/>
    <property type="project" value="TreeGrafter"/>
</dbReference>
<dbReference type="PANTHER" id="PTHR23346">
    <property type="entry name" value="TRANSLATIONAL ACTIVATOR GCN1-RELATED"/>
    <property type="match status" value="1"/>
</dbReference>
<dbReference type="PANTHER" id="PTHR23346:SF19">
    <property type="entry name" value="PROTEASOME ADAPTER AND SCAFFOLD PROTEIN ECM29"/>
    <property type="match status" value="1"/>
</dbReference>
<proteinExistence type="predicted"/>
<dbReference type="InterPro" id="IPR011989">
    <property type="entry name" value="ARM-like"/>
</dbReference>
<sequence>MIDINNTQLDEESKQKFEFYKGLAIKIKEQIYTESIINKKDLISLLTEVYLNEPTLLSYNYFVNLKLFFDLLEHNTTPNLRSFISNCLSKFVSKISCFKLDASQYDQLKYIFEKYVLQDFKESNKEAIFACKYLSVKFINSIFDYHDHWARLMNIIATSSINKFDIIEESIKGLNPLSNISSKPSFLNSNQAIAINTSNFKFPSFVSLLDLFIEKIPDINSSLLHNCLYTCYTYLLKFLIMNAVQGKDTCIVINLEWENNVDKAFDLDANVRQLVKSHLNLLLNTNNGIVNKSNPPPLIVFLNLIFKEYFNFENDDINLTSINSSDLENIFTYGTVFNNILSLSPPIVSSYFIPNEIDKLLNFLAFNPNSNNAVSNQSRTNNILKILQDDLVLLISKTTGLLISRPQYSDQKIKSIVKNIVNEIPIIKNEFQDSFSLRDNQIFSVKLTVLAFILSRCFALRRFSVVSLDDLLKILNFYSQLMDYNLKKENKKYYENLLEGLDQLAIYGVLNPLYSQDNHLEYTEDPFKEIYKKLCLTVKITVKRLHEKSVVTFSYLSLAYESILDTEKIIDFPTVIFNANSLKKPEFGFFSGEALTVVAWGWNSNLLNKSIDLQEVDIEDLKILVPKVLDSKFNLVLSITLNSCSKSKPSLRKAACLWLLSLVKYCGNHTLIKQNAKAINLAFMRFLAERDELIQESASIGLSLIYELGDSDLRESLVKGLLKSFTDSTAAEKLSAGSVNEDTELFEPGILKTSDGSISTYKDILNLASEVGDPSLVYKFMSLAKNSTLWSSRKGIAFGLGALVTKANLDDLLKSNSSLIPKLYRYRFDANESVSKTMNDMWNILITDSSKTILSHHDIIFNELVRGMGSREWRVRQASCIALIDLLEVLPLEVYEPKLELIWTMSFRSMDDIKDSVRNSGAQLTKFLVSNLTRITDIPSGASSLKSERILKKVIPFLLGNRGLLSDAEEIKTFALKTIFQLCEKSVTALKPFLPNLIGEMISMMTLFEPQVVNYLALNAEKYDTTALDIDNQRLQAVYHSPIMKSIDQMLDVADDKMMKDIILHIIDSIKKSVGFPSKVGSCKIIVTLISRHLELTRPYGEVLLKASTSQLKHRNETIREGYAQACGYVCRICSTDTVAKYAVELENMYLKFDSVDQRRVAAIASEFVGTYAPSSFSSVASAFLPLAYIGKHDPDKDVKDSFNKVWTDHTAGSGAIKLYIEEICTLAKKCLNSQSYFIKKVGAESISNALKAISHHSKDNPLSSQNTLIIFQLLIETSTGRSWKGKESILAALVTLCRTNHQLVLSTEGLYDRLQMIMISESKRKNREYKEHAVIALCQFAELFPSDTIYQELVNICEPLLDDEYFKEEDDDDNDNNIGTSVDRNNKGLPNDIQSFKKSSAKNLKLEQFKNNTLKSLSNSFKCYDEKFSQPLFMLILKSVERFFESKVVIITWRTQIAVCDSFSKLIETLLSSKQSLSMEEIEFSISSWNTIFFRCCNKAAIENVRLQAVRSSSKLLKLLNALKIENHESFIIEKMNKMRAEESSSVVKVEIDTVLYKH</sequence>
<dbReference type="GO" id="GO:0043248">
    <property type="term" value="P:proteasome assembly"/>
    <property type="evidence" value="ECO:0007669"/>
    <property type="project" value="EnsemblFungi"/>
</dbReference>
<accession>A0A1D2VGV7</accession>
<dbReference type="GeneID" id="30966993"/>
<feature type="region of interest" description="Disordered" evidence="2">
    <location>
        <begin position="1370"/>
        <end position="1390"/>
    </location>
</feature>